<reference evidence="2 3" key="1">
    <citation type="journal article" date="2019" name="Commun. Biol.">
        <title>The bagworm genome reveals a unique fibroin gene that provides high tensile strength.</title>
        <authorList>
            <person name="Kono N."/>
            <person name="Nakamura H."/>
            <person name="Ohtoshi R."/>
            <person name="Tomita M."/>
            <person name="Numata K."/>
            <person name="Arakawa K."/>
        </authorList>
    </citation>
    <scope>NUCLEOTIDE SEQUENCE [LARGE SCALE GENOMIC DNA]</scope>
</reference>
<accession>A0A4C1V719</accession>
<dbReference type="EMBL" id="BGZK01000283">
    <property type="protein sequence ID" value="GBP34077.1"/>
    <property type="molecule type" value="Genomic_DNA"/>
</dbReference>
<keyword evidence="3" id="KW-1185">Reference proteome</keyword>
<gene>
    <name evidence="2" type="ORF">EVAR_94091_1</name>
</gene>
<dbReference type="AlphaFoldDB" id="A0A4C1V719"/>
<proteinExistence type="predicted"/>
<feature type="compositionally biased region" description="Pro residues" evidence="1">
    <location>
        <begin position="1"/>
        <end position="15"/>
    </location>
</feature>
<comment type="caution">
    <text evidence="2">The sequence shown here is derived from an EMBL/GenBank/DDBJ whole genome shotgun (WGS) entry which is preliminary data.</text>
</comment>
<evidence type="ECO:0000313" key="2">
    <source>
        <dbReference type="EMBL" id="GBP34077.1"/>
    </source>
</evidence>
<protein>
    <submittedName>
        <fullName evidence="2">Uncharacterized protein</fullName>
    </submittedName>
</protein>
<sequence>MNSPSPPLRADPPPTVARRNSNKNESGFACYSHKPDDLVPFHRGLVSAPLTRDTTLATSFVRPIIPGKKGSKMAPTSWIFQRRANPNTIMKCCPGLPSVTGGQAPEFFIVKVYKDGMRWTQLMQCVEFYTAKNNFQLW</sequence>
<organism evidence="2 3">
    <name type="scientific">Eumeta variegata</name>
    <name type="common">Bagworm moth</name>
    <name type="synonym">Eumeta japonica</name>
    <dbReference type="NCBI Taxonomy" id="151549"/>
    <lineage>
        <taxon>Eukaryota</taxon>
        <taxon>Metazoa</taxon>
        <taxon>Ecdysozoa</taxon>
        <taxon>Arthropoda</taxon>
        <taxon>Hexapoda</taxon>
        <taxon>Insecta</taxon>
        <taxon>Pterygota</taxon>
        <taxon>Neoptera</taxon>
        <taxon>Endopterygota</taxon>
        <taxon>Lepidoptera</taxon>
        <taxon>Glossata</taxon>
        <taxon>Ditrysia</taxon>
        <taxon>Tineoidea</taxon>
        <taxon>Psychidae</taxon>
        <taxon>Oiketicinae</taxon>
        <taxon>Eumeta</taxon>
    </lineage>
</organism>
<evidence type="ECO:0000256" key="1">
    <source>
        <dbReference type="SAM" id="MobiDB-lite"/>
    </source>
</evidence>
<feature type="region of interest" description="Disordered" evidence="1">
    <location>
        <begin position="1"/>
        <end position="26"/>
    </location>
</feature>
<name>A0A4C1V719_EUMVA</name>
<evidence type="ECO:0000313" key="3">
    <source>
        <dbReference type="Proteomes" id="UP000299102"/>
    </source>
</evidence>
<dbReference type="Proteomes" id="UP000299102">
    <property type="component" value="Unassembled WGS sequence"/>
</dbReference>